<dbReference type="InterPro" id="IPR051604">
    <property type="entry name" value="Ergot_Alk_Oxidoreductase"/>
</dbReference>
<dbReference type="PANTHER" id="PTHR43162:SF1">
    <property type="entry name" value="PRESTALK A DIFFERENTIATION PROTEIN A"/>
    <property type="match status" value="1"/>
</dbReference>
<dbReference type="AlphaFoldDB" id="A0A9X3NSM3"/>
<name>A0A9X3NSM3_9ACTN</name>
<reference evidence="3" key="1">
    <citation type="submission" date="2021-10" db="EMBL/GenBank/DDBJ databases">
        <title>Streptomonospora sp. nov., isolated from mangrove soil.</title>
        <authorList>
            <person name="Chen X."/>
            <person name="Ge X."/>
            <person name="Liu W."/>
        </authorList>
    </citation>
    <scope>NUCLEOTIDE SEQUENCE</scope>
    <source>
        <strain evidence="3">S1-112</strain>
    </source>
</reference>
<feature type="region of interest" description="Disordered" evidence="1">
    <location>
        <begin position="1"/>
        <end position="20"/>
    </location>
</feature>
<sequence length="297" mass="30430">MTTTSTPSDTAGPAPDRPVLVLGGTGKTGRRVAAALRAAGAAVAIGSRSGTPPFDWTDESTWPAVLAGAGSAYVAYSPDAGFPGAAEVIGRFAHRAADSGVGRLVLLAGRNEEGALRSEEAMRAAGVPWTVVRAAFFAQNFSEDFMVEQVRAGELAMPAADVPEPFVDAQDVADVAAAALLEEGHTGRVYEVTGPRLLTFTQALAEISAVTGRPVAYRALDPQEYVAAMVAGGAPEELARPLTGVFTEILDGRNAHLGGGVREALGREPRDFADYAARAAAAGAWASAGEPAEAGRG</sequence>
<evidence type="ECO:0000256" key="1">
    <source>
        <dbReference type="SAM" id="MobiDB-lite"/>
    </source>
</evidence>
<comment type="caution">
    <text evidence="3">The sequence shown here is derived from an EMBL/GenBank/DDBJ whole genome shotgun (WGS) entry which is preliminary data.</text>
</comment>
<dbReference type="SUPFAM" id="SSF51735">
    <property type="entry name" value="NAD(P)-binding Rossmann-fold domains"/>
    <property type="match status" value="1"/>
</dbReference>
<evidence type="ECO:0000259" key="2">
    <source>
        <dbReference type="Pfam" id="PF05368"/>
    </source>
</evidence>
<accession>A0A9X3NSM3</accession>
<dbReference type="InterPro" id="IPR008030">
    <property type="entry name" value="NmrA-like"/>
</dbReference>
<dbReference type="EMBL" id="JAJAQC010000004">
    <property type="protein sequence ID" value="MDA0563391.1"/>
    <property type="molecule type" value="Genomic_DNA"/>
</dbReference>
<evidence type="ECO:0000313" key="4">
    <source>
        <dbReference type="Proteomes" id="UP001140076"/>
    </source>
</evidence>
<evidence type="ECO:0000313" key="3">
    <source>
        <dbReference type="EMBL" id="MDA0563391.1"/>
    </source>
</evidence>
<dbReference type="Pfam" id="PF05368">
    <property type="entry name" value="NmrA"/>
    <property type="match status" value="1"/>
</dbReference>
<dbReference type="RefSeq" id="WP_270070680.1">
    <property type="nucleotide sequence ID" value="NZ_JAJAQC010000004.1"/>
</dbReference>
<gene>
    <name evidence="3" type="ORF">LG943_03450</name>
</gene>
<protein>
    <submittedName>
        <fullName evidence="3">NmrA family NAD(P)-binding protein</fullName>
    </submittedName>
</protein>
<feature type="domain" description="NmrA-like" evidence="2">
    <location>
        <begin position="119"/>
        <end position="243"/>
    </location>
</feature>
<dbReference type="Proteomes" id="UP001140076">
    <property type="component" value="Unassembled WGS sequence"/>
</dbReference>
<dbReference type="PANTHER" id="PTHR43162">
    <property type="match status" value="1"/>
</dbReference>
<dbReference type="InterPro" id="IPR036291">
    <property type="entry name" value="NAD(P)-bd_dom_sf"/>
</dbReference>
<proteinExistence type="predicted"/>
<dbReference type="Gene3D" id="3.40.50.720">
    <property type="entry name" value="NAD(P)-binding Rossmann-like Domain"/>
    <property type="match status" value="1"/>
</dbReference>
<dbReference type="Gene3D" id="3.90.25.10">
    <property type="entry name" value="UDP-galactose 4-epimerase, domain 1"/>
    <property type="match status" value="1"/>
</dbReference>
<keyword evidence="4" id="KW-1185">Reference proteome</keyword>
<organism evidence="3 4">
    <name type="scientific">Streptomonospora mangrovi</name>
    <dbReference type="NCBI Taxonomy" id="2883123"/>
    <lineage>
        <taxon>Bacteria</taxon>
        <taxon>Bacillati</taxon>
        <taxon>Actinomycetota</taxon>
        <taxon>Actinomycetes</taxon>
        <taxon>Streptosporangiales</taxon>
        <taxon>Nocardiopsidaceae</taxon>
        <taxon>Streptomonospora</taxon>
    </lineage>
</organism>